<gene>
    <name evidence="1" type="ORF">Achr_d390</name>
</gene>
<evidence type="ECO:0008006" key="3">
    <source>
        <dbReference type="Google" id="ProtNLM"/>
    </source>
</evidence>
<sequence>MLRVEMAAEPVDFDTKVRKPGLRAIAELAGEADLPKRRGRPRNAVAAAREQIPADKFPAIWTKALPELLDAYGRVCAYMSIYIEPVTGAASVDHMLPKSLDWREVYEWRNYRLACSLMNSRKNAYQDVLDPFEIEDDWFRLELVGYQVIPGANLDPEIHGHVEATIERLKLNGHDCLQLREDYAMAFFQGDISLDYLRRRAPFLAREIEARQRLAVLSELAAMDQELGLGYEVNKD</sequence>
<dbReference type="AlphaFoldDB" id="A0A0C4WSD8"/>
<evidence type="ECO:0000313" key="2">
    <source>
        <dbReference type="Proteomes" id="UP000068210"/>
    </source>
</evidence>
<dbReference type="RefSeq" id="WP_040107133.1">
    <property type="nucleotide sequence ID" value="NZ_CP010419.1"/>
</dbReference>
<dbReference type="HOGENOM" id="CLU_099860_0_0_6"/>
<geneLocation type="plasmid" evidence="1 2">
    <name>pAcX50d</name>
</geneLocation>
<name>A0A0C4WSD8_9GAMM</name>
<proteinExistence type="predicted"/>
<evidence type="ECO:0000313" key="1">
    <source>
        <dbReference type="EMBL" id="AJE23574.1"/>
    </source>
</evidence>
<dbReference type="EMBL" id="CP010419">
    <property type="protein sequence ID" value="AJE23574.1"/>
    <property type="molecule type" value="Genomic_DNA"/>
</dbReference>
<reference evidence="1 2" key="1">
    <citation type="journal article" date="2015" name="PLoS ONE">
        <title>Azotobacter Genomes: The Genome of Azotobacter chroococcum NCIMB 8003 (ATCC 4412).</title>
        <authorList>
            <person name="Robson R.L."/>
            <person name="Jones R."/>
            <person name="Robson R.M."/>
            <person name="Schwartz A."/>
            <person name="Richardson T.H."/>
        </authorList>
    </citation>
    <scope>NUCLEOTIDE SEQUENCE [LARGE SCALE GENOMIC DNA]</scope>
    <source>
        <strain evidence="1 2">NCIMB 8003</strain>
        <plasmid evidence="2">Plasmid pAcX50d</plasmid>
    </source>
</reference>
<keyword evidence="1" id="KW-0614">Plasmid</keyword>
<organism evidence="1 2">
    <name type="scientific">Azotobacter chroococcum NCIMB 8003</name>
    <dbReference type="NCBI Taxonomy" id="1328314"/>
    <lineage>
        <taxon>Bacteria</taxon>
        <taxon>Pseudomonadati</taxon>
        <taxon>Pseudomonadota</taxon>
        <taxon>Gammaproteobacteria</taxon>
        <taxon>Pseudomonadales</taxon>
        <taxon>Pseudomonadaceae</taxon>
        <taxon>Azotobacter</taxon>
    </lineage>
</organism>
<protein>
    <recommendedName>
        <fullName evidence="3">HNH nuclease domain-containing protein</fullName>
    </recommendedName>
</protein>
<dbReference type="Gene3D" id="1.10.30.50">
    <property type="match status" value="1"/>
</dbReference>
<keyword evidence="2" id="KW-1185">Reference proteome</keyword>
<dbReference type="Proteomes" id="UP000068210">
    <property type="component" value="Plasmid pAcX50d"/>
</dbReference>
<accession>A0A0C4WSD8</accession>
<dbReference type="KEGG" id="acx:Achr_d390"/>